<feature type="transmembrane region" description="Helical" evidence="1">
    <location>
        <begin position="340"/>
        <end position="360"/>
    </location>
</feature>
<name>A0A6M8HJS4_9PROT</name>
<dbReference type="RefSeq" id="WP_171834275.1">
    <property type="nucleotide sequence ID" value="NZ_CP053708.1"/>
</dbReference>
<dbReference type="Proteomes" id="UP000500767">
    <property type="component" value="Chromosome"/>
</dbReference>
<keyword evidence="1" id="KW-1133">Transmembrane helix</keyword>
<evidence type="ECO:0000313" key="3">
    <source>
        <dbReference type="EMBL" id="QKE88676.1"/>
    </source>
</evidence>
<dbReference type="KEGG" id="lck:HN018_00160"/>
<reference evidence="3 4" key="1">
    <citation type="journal article" date="2014" name="World J. Microbiol. Biotechnol.">
        <title>Biodiversity and physiological characteristics of Antarctic and Arctic lichens-associated bacteria.</title>
        <authorList>
            <person name="Lee Y.M."/>
            <person name="Kim E.H."/>
            <person name="Lee H.K."/>
            <person name="Hong S.G."/>
        </authorList>
    </citation>
    <scope>NUCLEOTIDE SEQUENCE [LARGE SCALE GENOMIC DNA]</scope>
    <source>
        <strain evidence="3 4">PAMC 26569</strain>
    </source>
</reference>
<feature type="transmembrane region" description="Helical" evidence="1">
    <location>
        <begin position="285"/>
        <end position="305"/>
    </location>
</feature>
<keyword evidence="4" id="KW-1185">Reference proteome</keyword>
<dbReference type="GO" id="GO:0016740">
    <property type="term" value="F:transferase activity"/>
    <property type="evidence" value="ECO:0007669"/>
    <property type="project" value="UniProtKB-KW"/>
</dbReference>
<dbReference type="InterPro" id="IPR017832">
    <property type="entry name" value="Glyco_trans_2_hopen-assoc_HpnB"/>
</dbReference>
<dbReference type="NCBIfam" id="TIGR03469">
    <property type="entry name" value="HpnB"/>
    <property type="match status" value="1"/>
</dbReference>
<evidence type="ECO:0000313" key="4">
    <source>
        <dbReference type="Proteomes" id="UP000500767"/>
    </source>
</evidence>
<dbReference type="PANTHER" id="PTHR43646">
    <property type="entry name" value="GLYCOSYLTRANSFERASE"/>
    <property type="match status" value="1"/>
</dbReference>
<feature type="domain" description="Glycosyltransferase 2-like" evidence="2">
    <location>
        <begin position="45"/>
        <end position="220"/>
    </location>
</feature>
<dbReference type="Pfam" id="PF00535">
    <property type="entry name" value="Glycos_transf_2"/>
    <property type="match status" value="1"/>
</dbReference>
<keyword evidence="1" id="KW-0472">Membrane</keyword>
<proteinExistence type="predicted"/>
<dbReference type="EMBL" id="CP053708">
    <property type="protein sequence ID" value="QKE88676.1"/>
    <property type="molecule type" value="Genomic_DNA"/>
</dbReference>
<dbReference type="InterPro" id="IPR029044">
    <property type="entry name" value="Nucleotide-diphossugar_trans"/>
</dbReference>
<evidence type="ECO:0000259" key="2">
    <source>
        <dbReference type="Pfam" id="PF00535"/>
    </source>
</evidence>
<accession>A0A6M8HJS4</accession>
<gene>
    <name evidence="3" type="ORF">HN018_00160</name>
</gene>
<dbReference type="SUPFAM" id="SSF53448">
    <property type="entry name" value="Nucleotide-diphospho-sugar transferases"/>
    <property type="match status" value="1"/>
</dbReference>
<evidence type="ECO:0000256" key="1">
    <source>
        <dbReference type="SAM" id="Phobius"/>
    </source>
</evidence>
<dbReference type="PANTHER" id="PTHR43646:SF3">
    <property type="entry name" value="SLR1566 PROTEIN"/>
    <property type="match status" value="1"/>
</dbReference>
<feature type="transmembrane region" description="Helical" evidence="1">
    <location>
        <begin position="311"/>
        <end position="328"/>
    </location>
</feature>
<organism evidence="3 4">
    <name type="scientific">Lichenicola cladoniae</name>
    <dbReference type="NCBI Taxonomy" id="1484109"/>
    <lineage>
        <taxon>Bacteria</taxon>
        <taxon>Pseudomonadati</taxon>
        <taxon>Pseudomonadota</taxon>
        <taxon>Alphaproteobacteria</taxon>
        <taxon>Acetobacterales</taxon>
        <taxon>Acetobacteraceae</taxon>
        <taxon>Lichenicola</taxon>
    </lineage>
</organism>
<dbReference type="AlphaFoldDB" id="A0A6M8HJS4"/>
<sequence>MLILAIATLLLWLGLIGLHGRFWQAGPILRPVPVTDQKSWPSVAVVIPARDEADSIAACLTSLLAQDYPGPYRIILVDDGSSDGTGAVARSLGTDRLAVLDGAARPPGWSGKLWAVAQGVAEARRLRPGEEGFFLLCDADITHAGAHVTTLVAKALRDRLDQVSEMVELNCTSPAERALVPAFVFFFQLLYPFGRVNDARSKTAAAAGGTVLIRRTALTRIGGIESLRGALIDDVTLATRVKRSGGAIWLGHSMLAKSIRPYPAPVDVWRMVARTAYVQLRFSPLLLLGTVLGMGLVWIVPLLTLLAGHGAARWIGAAAWLLSTGSFLPTLRRFRLSPAWALLLPGIALFYTLATIGSAIDHHRGRGVVWKRRAYRDASKDVTAA</sequence>
<keyword evidence="3" id="KW-0808">Transferase</keyword>
<dbReference type="InterPro" id="IPR001173">
    <property type="entry name" value="Glyco_trans_2-like"/>
</dbReference>
<dbReference type="Gene3D" id="3.90.550.10">
    <property type="entry name" value="Spore Coat Polysaccharide Biosynthesis Protein SpsA, Chain A"/>
    <property type="match status" value="1"/>
</dbReference>
<keyword evidence="1" id="KW-0812">Transmembrane</keyword>
<protein>
    <submittedName>
        <fullName evidence="3">Glycosyltransferase</fullName>
    </submittedName>
</protein>